<dbReference type="EMBL" id="QJSX01000017">
    <property type="protein sequence ID" value="PYE50495.1"/>
    <property type="molecule type" value="Genomic_DNA"/>
</dbReference>
<evidence type="ECO:0000256" key="1">
    <source>
        <dbReference type="PIRSR" id="PIRSR639069-1"/>
    </source>
</evidence>
<feature type="active site" description="Charge relay system" evidence="1">
    <location>
        <position position="274"/>
    </location>
</feature>
<dbReference type="InterPro" id="IPR008391">
    <property type="entry name" value="AXE1_dom"/>
</dbReference>
<reference evidence="4 5" key="1">
    <citation type="submission" date="2018-06" db="EMBL/GenBank/DDBJ databases">
        <title>Genomic Encyclopedia of Type Strains, Phase IV (KMG-IV): sequencing the most valuable type-strain genomes for metagenomic binning, comparative biology and taxonomic classification.</title>
        <authorList>
            <person name="Goeker M."/>
        </authorList>
    </citation>
    <scope>NUCLEOTIDE SEQUENCE [LARGE SCALE GENOMIC DNA]</scope>
    <source>
        <strain evidence="4 5">DSM 18048</strain>
    </source>
</reference>
<protein>
    <submittedName>
        <fullName evidence="4">Cephalosporin-C deacetylase</fullName>
    </submittedName>
</protein>
<keyword evidence="5" id="KW-1185">Reference proteome</keyword>
<gene>
    <name evidence="4" type="ORF">DES52_11713</name>
</gene>
<evidence type="ECO:0000313" key="4">
    <source>
        <dbReference type="EMBL" id="PYE50495.1"/>
    </source>
</evidence>
<evidence type="ECO:0000256" key="2">
    <source>
        <dbReference type="PIRSR" id="PIRSR639069-2"/>
    </source>
</evidence>
<dbReference type="OrthoDB" id="9770528at2"/>
<dbReference type="SUPFAM" id="SSF53474">
    <property type="entry name" value="alpha/beta-Hydrolases"/>
    <property type="match status" value="1"/>
</dbReference>
<proteinExistence type="predicted"/>
<comment type="caution">
    <text evidence="4">The sequence shown here is derived from an EMBL/GenBank/DDBJ whole genome shotgun (WGS) entry which is preliminary data.</text>
</comment>
<evidence type="ECO:0000313" key="5">
    <source>
        <dbReference type="Proteomes" id="UP000248326"/>
    </source>
</evidence>
<name>A0A318S0I0_9DEIO</name>
<dbReference type="Pfam" id="PF05448">
    <property type="entry name" value="AXE1"/>
    <property type="match status" value="1"/>
</dbReference>
<evidence type="ECO:0000259" key="3">
    <source>
        <dbReference type="Pfam" id="PF05448"/>
    </source>
</evidence>
<dbReference type="RefSeq" id="WP_110888268.1">
    <property type="nucleotide sequence ID" value="NZ_QJSX01000017.1"/>
</dbReference>
<feature type="active site" description="Nucleophile" evidence="1">
    <location>
        <position position="188"/>
    </location>
</feature>
<dbReference type="Gene3D" id="3.40.50.1820">
    <property type="entry name" value="alpha/beta hydrolase"/>
    <property type="match status" value="1"/>
</dbReference>
<dbReference type="GO" id="GO:0005976">
    <property type="term" value="P:polysaccharide metabolic process"/>
    <property type="evidence" value="ECO:0007669"/>
    <property type="project" value="TreeGrafter"/>
</dbReference>
<dbReference type="PANTHER" id="PTHR40111">
    <property type="entry name" value="CEPHALOSPORIN-C DEACETYLASE"/>
    <property type="match status" value="1"/>
</dbReference>
<accession>A0A318S0I0</accession>
<feature type="binding site" evidence="2">
    <location>
        <position position="92"/>
    </location>
    <ligand>
        <name>substrate</name>
    </ligand>
</feature>
<organism evidence="4 5">
    <name type="scientific">Deinococcus yavapaiensis KR-236</name>
    <dbReference type="NCBI Taxonomy" id="694435"/>
    <lineage>
        <taxon>Bacteria</taxon>
        <taxon>Thermotogati</taxon>
        <taxon>Deinococcota</taxon>
        <taxon>Deinococci</taxon>
        <taxon>Deinococcales</taxon>
        <taxon>Deinococcaceae</taxon>
        <taxon>Deinococcus</taxon>
    </lineage>
</organism>
<feature type="active site" description="Charge relay system" evidence="1">
    <location>
        <position position="303"/>
    </location>
</feature>
<dbReference type="Proteomes" id="UP000248326">
    <property type="component" value="Unassembled WGS sequence"/>
</dbReference>
<dbReference type="InterPro" id="IPR029058">
    <property type="entry name" value="AB_hydrolase_fold"/>
</dbReference>
<feature type="domain" description="Acetyl xylan esterase" evidence="3">
    <location>
        <begin position="1"/>
        <end position="318"/>
    </location>
</feature>
<dbReference type="GO" id="GO:0052689">
    <property type="term" value="F:carboxylic ester hydrolase activity"/>
    <property type="evidence" value="ECO:0007669"/>
    <property type="project" value="TreeGrafter"/>
</dbReference>
<dbReference type="PANTHER" id="PTHR40111:SF1">
    <property type="entry name" value="CEPHALOSPORIN-C DEACETYLASE"/>
    <property type="match status" value="1"/>
</dbReference>
<dbReference type="AlphaFoldDB" id="A0A318S0I0"/>
<dbReference type="InterPro" id="IPR039069">
    <property type="entry name" value="CE7"/>
</dbReference>
<sequence>MAWFDLSEAELRSYTPTVREPQDFDAFWADTLADAHAHPLLLDVSPVDTPLKRLTVHDVAFAGYAGQAVRAWLIAPRDAPSSVPCVVEYIGYGGGRGLPSDWLLYASAGYAHLVMDTRGQGSVWRRGDTPDPDPAPLGGQHPGFLTRGLLDPRTYYYRRVFTDAARAVQAARALPGVDAARIAVAGGSQGGGIALATAALMPDVSALLADVPFLCHFERAVAITNAQPYAELTGYLRTHRDRIERVFETLAYFDGVSFARRVKAPALFSVGLMDEVCPPSTVFAAFNGVRSAKDIAVYPYSGHEAGEGPHALRRLAFLEETWRTPRAMEVDA</sequence>